<organism evidence="1 2">
    <name type="scientific">Pleurodeles waltl</name>
    <name type="common">Iberian ribbed newt</name>
    <dbReference type="NCBI Taxonomy" id="8319"/>
    <lineage>
        <taxon>Eukaryota</taxon>
        <taxon>Metazoa</taxon>
        <taxon>Chordata</taxon>
        <taxon>Craniata</taxon>
        <taxon>Vertebrata</taxon>
        <taxon>Euteleostomi</taxon>
        <taxon>Amphibia</taxon>
        <taxon>Batrachia</taxon>
        <taxon>Caudata</taxon>
        <taxon>Salamandroidea</taxon>
        <taxon>Salamandridae</taxon>
        <taxon>Pleurodelinae</taxon>
        <taxon>Pleurodeles</taxon>
    </lineage>
</organism>
<accession>A0AAV7TM93</accession>
<dbReference type="Proteomes" id="UP001066276">
    <property type="component" value="Chromosome 3_2"/>
</dbReference>
<reference evidence="1" key="1">
    <citation type="journal article" date="2022" name="bioRxiv">
        <title>Sequencing and chromosome-scale assembly of the giantPleurodeles waltlgenome.</title>
        <authorList>
            <person name="Brown T."/>
            <person name="Elewa A."/>
            <person name="Iarovenko S."/>
            <person name="Subramanian E."/>
            <person name="Araus A.J."/>
            <person name="Petzold A."/>
            <person name="Susuki M."/>
            <person name="Suzuki K.-i.T."/>
            <person name="Hayashi T."/>
            <person name="Toyoda A."/>
            <person name="Oliveira C."/>
            <person name="Osipova E."/>
            <person name="Leigh N.D."/>
            <person name="Simon A."/>
            <person name="Yun M.H."/>
        </authorList>
    </citation>
    <scope>NUCLEOTIDE SEQUENCE</scope>
    <source>
        <strain evidence="1">20211129_DDA</strain>
        <tissue evidence="1">Liver</tissue>
    </source>
</reference>
<comment type="caution">
    <text evidence="1">The sequence shown here is derived from an EMBL/GenBank/DDBJ whole genome shotgun (WGS) entry which is preliminary data.</text>
</comment>
<evidence type="ECO:0000313" key="2">
    <source>
        <dbReference type="Proteomes" id="UP001066276"/>
    </source>
</evidence>
<dbReference type="EMBL" id="JANPWB010000006">
    <property type="protein sequence ID" value="KAJ1177054.1"/>
    <property type="molecule type" value="Genomic_DNA"/>
</dbReference>
<name>A0AAV7TM93_PLEWA</name>
<protein>
    <recommendedName>
        <fullName evidence="3">Reverse transcriptase</fullName>
    </recommendedName>
</protein>
<evidence type="ECO:0008006" key="3">
    <source>
        <dbReference type="Google" id="ProtNLM"/>
    </source>
</evidence>
<proteinExistence type="predicted"/>
<sequence length="229" mass="25470">MALWSRLIVPKADGTNKGRQPGLKGLYDEECVRMKRVVSSASVSRHDSCTSEEKFRACRTDYKKLLYQKTIWVELREATAENNSKKFWELARLEKGVVNVVETCIGPSVLVYHFSTLYSTTTAGPLDSTLVRDGLLPCQHVIEILNQEVIIALCAKKKKKAPGPDLVPLDLYREAPHYCAILLTKVFNAANGGNAVPPSWHSTIIVQIYKKAVLPIIGQSPFLMEPGNS</sequence>
<keyword evidence="2" id="KW-1185">Reference proteome</keyword>
<dbReference type="AlphaFoldDB" id="A0AAV7TM93"/>
<gene>
    <name evidence="1" type="ORF">NDU88_002318</name>
</gene>
<evidence type="ECO:0000313" key="1">
    <source>
        <dbReference type="EMBL" id="KAJ1177054.1"/>
    </source>
</evidence>